<dbReference type="SUPFAM" id="SSF53155">
    <property type="entry name" value="Methylated DNA-protein cysteine methyltransferase domain"/>
    <property type="match status" value="1"/>
</dbReference>
<dbReference type="GO" id="GO:0005737">
    <property type="term" value="C:cytoplasm"/>
    <property type="evidence" value="ECO:0007669"/>
    <property type="project" value="UniProtKB-SubCell"/>
</dbReference>
<dbReference type="PANTHER" id="PTHR10815:SF13">
    <property type="entry name" value="METHYLATED-DNA--PROTEIN-CYSTEINE METHYLTRANSFERASE"/>
    <property type="match status" value="1"/>
</dbReference>
<organism evidence="12 13">
    <name type="scientific">Ruania alba</name>
    <dbReference type="NCBI Taxonomy" id="648782"/>
    <lineage>
        <taxon>Bacteria</taxon>
        <taxon>Bacillati</taxon>
        <taxon>Actinomycetota</taxon>
        <taxon>Actinomycetes</taxon>
        <taxon>Micrococcales</taxon>
        <taxon>Ruaniaceae</taxon>
        <taxon>Ruania</taxon>
    </lineage>
</organism>
<evidence type="ECO:0000256" key="1">
    <source>
        <dbReference type="ARBA" id="ARBA00001286"/>
    </source>
</evidence>
<dbReference type="InterPro" id="IPR036388">
    <property type="entry name" value="WH-like_DNA-bd_sf"/>
</dbReference>
<dbReference type="EC" id="2.1.1.63" evidence="9"/>
<dbReference type="GO" id="GO:0032259">
    <property type="term" value="P:methylation"/>
    <property type="evidence" value="ECO:0007669"/>
    <property type="project" value="UniProtKB-KW"/>
</dbReference>
<dbReference type="OrthoDB" id="9802228at2"/>
<comment type="subcellular location">
    <subcellularLocation>
        <location evidence="9">Cytoplasm</location>
    </subcellularLocation>
</comment>
<evidence type="ECO:0000256" key="8">
    <source>
        <dbReference type="ARBA" id="ARBA00049348"/>
    </source>
</evidence>
<dbReference type="CDD" id="cd06445">
    <property type="entry name" value="ATase"/>
    <property type="match status" value="1"/>
</dbReference>
<keyword evidence="13" id="KW-1185">Reference proteome</keyword>
<comment type="miscellaneous">
    <text evidence="9">This enzyme catalyzes only one turnover and therefore is not strictly catalytic. According to one definition, an enzyme is a biocatalyst that acts repeatedly and over many reaction cycles.</text>
</comment>
<dbReference type="InterPro" id="IPR036217">
    <property type="entry name" value="MethylDNA_cys_MeTrfase_DNAb"/>
</dbReference>
<proteinExistence type="inferred from homology"/>
<dbReference type="STRING" id="648782.SAMN04488554_2640"/>
<dbReference type="Pfam" id="PF01035">
    <property type="entry name" value="DNA_binding_1"/>
    <property type="match status" value="1"/>
</dbReference>
<protein>
    <recommendedName>
        <fullName evidence="9">Methylated-DNA--protein-cysteine methyltransferase</fullName>
        <ecNumber evidence="9">2.1.1.63</ecNumber>
    </recommendedName>
    <alternativeName>
        <fullName evidence="9">6-O-methylguanine-DNA methyltransferase</fullName>
        <shortName evidence="9">MGMT</shortName>
    </alternativeName>
    <alternativeName>
        <fullName evidence="9">O-6-methylguanine-DNA-alkyltransferase</fullName>
    </alternativeName>
</protein>
<dbReference type="AlphaFoldDB" id="A0A1H5L8E3"/>
<dbReference type="InterPro" id="IPR008332">
    <property type="entry name" value="MethylG_MeTrfase_N"/>
</dbReference>
<feature type="domain" description="Methylguanine DNA methyltransferase ribonuclease-like" evidence="11">
    <location>
        <begin position="45"/>
        <end position="121"/>
    </location>
</feature>
<keyword evidence="6 9" id="KW-0227">DNA damage</keyword>
<dbReference type="GO" id="GO:0006307">
    <property type="term" value="P:DNA alkylation repair"/>
    <property type="evidence" value="ECO:0007669"/>
    <property type="project" value="UniProtKB-UniRule"/>
</dbReference>
<comment type="catalytic activity">
    <reaction evidence="1 9">
        <text>a 4-O-methyl-thymidine in DNA + L-cysteinyl-[protein] = a thymidine in DNA + S-methyl-L-cysteinyl-[protein]</text>
        <dbReference type="Rhea" id="RHEA:53428"/>
        <dbReference type="Rhea" id="RHEA-COMP:10131"/>
        <dbReference type="Rhea" id="RHEA-COMP:10132"/>
        <dbReference type="Rhea" id="RHEA-COMP:13555"/>
        <dbReference type="Rhea" id="RHEA-COMP:13556"/>
        <dbReference type="ChEBI" id="CHEBI:29950"/>
        <dbReference type="ChEBI" id="CHEBI:82612"/>
        <dbReference type="ChEBI" id="CHEBI:137386"/>
        <dbReference type="ChEBI" id="CHEBI:137387"/>
        <dbReference type="EC" id="2.1.1.63"/>
    </reaction>
</comment>
<comment type="catalytic activity">
    <reaction evidence="8 9">
        <text>a 6-O-methyl-2'-deoxyguanosine in DNA + L-cysteinyl-[protein] = S-methyl-L-cysteinyl-[protein] + a 2'-deoxyguanosine in DNA</text>
        <dbReference type="Rhea" id="RHEA:24000"/>
        <dbReference type="Rhea" id="RHEA-COMP:10131"/>
        <dbReference type="Rhea" id="RHEA-COMP:10132"/>
        <dbReference type="Rhea" id="RHEA-COMP:11367"/>
        <dbReference type="Rhea" id="RHEA-COMP:11368"/>
        <dbReference type="ChEBI" id="CHEBI:29950"/>
        <dbReference type="ChEBI" id="CHEBI:82612"/>
        <dbReference type="ChEBI" id="CHEBI:85445"/>
        <dbReference type="ChEBI" id="CHEBI:85448"/>
        <dbReference type="EC" id="2.1.1.63"/>
    </reaction>
</comment>
<dbReference type="Proteomes" id="UP000199220">
    <property type="component" value="Unassembled WGS sequence"/>
</dbReference>
<dbReference type="GO" id="GO:0003908">
    <property type="term" value="F:methylated-DNA-[protein]-cysteine S-methyltransferase activity"/>
    <property type="evidence" value="ECO:0007669"/>
    <property type="project" value="UniProtKB-UniRule"/>
</dbReference>
<dbReference type="RefSeq" id="WP_089773568.1">
    <property type="nucleotide sequence ID" value="NZ_FNTX01000002.1"/>
</dbReference>
<dbReference type="PANTHER" id="PTHR10815">
    <property type="entry name" value="METHYLATED-DNA--PROTEIN-CYSTEINE METHYLTRANSFERASE"/>
    <property type="match status" value="1"/>
</dbReference>
<evidence type="ECO:0000256" key="3">
    <source>
        <dbReference type="ARBA" id="ARBA00022490"/>
    </source>
</evidence>
<feature type="domain" description="Methylated-DNA-[protein]-cysteine S-methyltransferase DNA binding" evidence="10">
    <location>
        <begin position="127"/>
        <end position="205"/>
    </location>
</feature>
<evidence type="ECO:0000256" key="2">
    <source>
        <dbReference type="ARBA" id="ARBA00008711"/>
    </source>
</evidence>
<dbReference type="HAMAP" id="MF_00772">
    <property type="entry name" value="OGT"/>
    <property type="match status" value="1"/>
</dbReference>
<dbReference type="PROSITE" id="PS00374">
    <property type="entry name" value="MGMT"/>
    <property type="match status" value="1"/>
</dbReference>
<sequence length="206" mass="22224">MSPTTTPDLPADLAHLAPAVDETRLSDLHDRLARDAEQRGLLDVAYRTVDSAVGPLLLAATERGVVRVAFASEGFDGVLSDLAERVSSRVLAAPRRLDATARQIEEYFGQRRRHFDVPLDLSLTTGFRRRVLEQLPTIDYGRTASYAEMARAAGSERAVRAVGSACATNPVPLLLPCHRVVRSDGSLGGYRGGIPAKEALLALEHG</sequence>
<keyword evidence="7 9" id="KW-0234">DNA repair</keyword>
<evidence type="ECO:0000259" key="11">
    <source>
        <dbReference type="Pfam" id="PF02870"/>
    </source>
</evidence>
<feature type="active site" description="Nucleophile; methyl group acceptor" evidence="9">
    <location>
        <position position="177"/>
    </location>
</feature>
<keyword evidence="4 9" id="KW-0489">Methyltransferase</keyword>
<evidence type="ECO:0000256" key="4">
    <source>
        <dbReference type="ARBA" id="ARBA00022603"/>
    </source>
</evidence>
<dbReference type="Gene3D" id="1.10.10.10">
    <property type="entry name" value="Winged helix-like DNA-binding domain superfamily/Winged helix DNA-binding domain"/>
    <property type="match status" value="1"/>
</dbReference>
<comment type="similarity">
    <text evidence="2 9">Belongs to the MGMT family.</text>
</comment>
<accession>A0A1H5L8E3</accession>
<reference evidence="13" key="1">
    <citation type="submission" date="2016-10" db="EMBL/GenBank/DDBJ databases">
        <authorList>
            <person name="Varghese N."/>
            <person name="Submissions S."/>
        </authorList>
    </citation>
    <scope>NUCLEOTIDE SEQUENCE [LARGE SCALE GENOMIC DNA]</scope>
    <source>
        <strain evidence="13">DSM 21368</strain>
    </source>
</reference>
<keyword evidence="3 9" id="KW-0963">Cytoplasm</keyword>
<dbReference type="NCBIfam" id="TIGR00589">
    <property type="entry name" value="ogt"/>
    <property type="match status" value="1"/>
</dbReference>
<dbReference type="InterPro" id="IPR001497">
    <property type="entry name" value="MethylDNA_cys_MeTrfase_AS"/>
</dbReference>
<dbReference type="InterPro" id="IPR014048">
    <property type="entry name" value="MethylDNA_cys_MeTrfase_DNA-bd"/>
</dbReference>
<dbReference type="InterPro" id="IPR036631">
    <property type="entry name" value="MGMT_N_sf"/>
</dbReference>
<keyword evidence="5 9" id="KW-0808">Transferase</keyword>
<evidence type="ECO:0000256" key="6">
    <source>
        <dbReference type="ARBA" id="ARBA00022763"/>
    </source>
</evidence>
<evidence type="ECO:0000313" key="13">
    <source>
        <dbReference type="Proteomes" id="UP000199220"/>
    </source>
</evidence>
<evidence type="ECO:0000313" key="12">
    <source>
        <dbReference type="EMBL" id="SEE72591.1"/>
    </source>
</evidence>
<evidence type="ECO:0000259" key="10">
    <source>
        <dbReference type="Pfam" id="PF01035"/>
    </source>
</evidence>
<dbReference type="SUPFAM" id="SSF46767">
    <property type="entry name" value="Methylated DNA-protein cysteine methyltransferase, C-terminal domain"/>
    <property type="match status" value="1"/>
</dbReference>
<dbReference type="Pfam" id="PF02870">
    <property type="entry name" value="Methyltransf_1N"/>
    <property type="match status" value="1"/>
</dbReference>
<name>A0A1H5L8E3_9MICO</name>
<dbReference type="EMBL" id="FNTX01000002">
    <property type="protein sequence ID" value="SEE72591.1"/>
    <property type="molecule type" value="Genomic_DNA"/>
</dbReference>
<evidence type="ECO:0000256" key="9">
    <source>
        <dbReference type="HAMAP-Rule" id="MF_00772"/>
    </source>
</evidence>
<dbReference type="Gene3D" id="3.30.160.70">
    <property type="entry name" value="Methylated DNA-protein cysteine methyltransferase domain"/>
    <property type="match status" value="1"/>
</dbReference>
<dbReference type="FunFam" id="1.10.10.10:FF:000214">
    <property type="entry name" value="Methylated-DNA--protein-cysteine methyltransferase"/>
    <property type="match status" value="1"/>
</dbReference>
<gene>
    <name evidence="12" type="ORF">SAMN04488554_2640</name>
</gene>
<evidence type="ECO:0000256" key="5">
    <source>
        <dbReference type="ARBA" id="ARBA00022679"/>
    </source>
</evidence>
<evidence type="ECO:0000256" key="7">
    <source>
        <dbReference type="ARBA" id="ARBA00023204"/>
    </source>
</evidence>
<comment type="function">
    <text evidence="9">Involved in the cellular defense against the biological effects of O6-methylguanine (O6-MeG) and O4-methylthymine (O4-MeT) in DNA. Repairs the methylated nucleobase in DNA by stoichiometrically transferring the methyl group to a cysteine residue in the enzyme. This is a suicide reaction: the enzyme is irreversibly inactivated.</text>
</comment>
<dbReference type="InterPro" id="IPR023546">
    <property type="entry name" value="MGMT"/>
</dbReference>